<dbReference type="EMBL" id="BART01012305">
    <property type="protein sequence ID" value="GAG79350.1"/>
    <property type="molecule type" value="Genomic_DNA"/>
</dbReference>
<organism evidence="2">
    <name type="scientific">marine sediment metagenome</name>
    <dbReference type="NCBI Taxonomy" id="412755"/>
    <lineage>
        <taxon>unclassified sequences</taxon>
        <taxon>metagenomes</taxon>
        <taxon>ecological metagenomes</taxon>
    </lineage>
</organism>
<accession>X1AA51</accession>
<dbReference type="InterPro" id="IPR019627">
    <property type="entry name" value="YAcAr"/>
</dbReference>
<comment type="caution">
    <text evidence="2">The sequence shown here is derived from an EMBL/GenBank/DDBJ whole genome shotgun (WGS) entry which is preliminary data.</text>
</comment>
<dbReference type="AlphaFoldDB" id="X1AA51"/>
<dbReference type="Pfam" id="PF10686">
    <property type="entry name" value="YAcAr"/>
    <property type="match status" value="1"/>
</dbReference>
<evidence type="ECO:0000313" key="2">
    <source>
        <dbReference type="EMBL" id="GAG79350.1"/>
    </source>
</evidence>
<proteinExistence type="predicted"/>
<sequence length="97" mass="10912">MSRILICGDRNWTDIETIEDFIRSLPPDTIIIHGNSRGADKIAERKAKEQGLTVKSYSADWDKYGRAAGPIRNKQMLLEGRPDKVVAFHNDLSKSKG</sequence>
<protein>
    <recommendedName>
        <fullName evidence="1">YspA cpYpsA-related SLOG domain-containing protein</fullName>
    </recommendedName>
</protein>
<reference evidence="2" key="1">
    <citation type="journal article" date="2014" name="Front. Microbiol.">
        <title>High frequency of phylogenetically diverse reductive dehalogenase-homologous genes in deep subseafloor sedimentary metagenomes.</title>
        <authorList>
            <person name="Kawai M."/>
            <person name="Futagami T."/>
            <person name="Toyoda A."/>
            <person name="Takaki Y."/>
            <person name="Nishi S."/>
            <person name="Hori S."/>
            <person name="Arai W."/>
            <person name="Tsubouchi T."/>
            <person name="Morono Y."/>
            <person name="Uchiyama I."/>
            <person name="Ito T."/>
            <person name="Fujiyama A."/>
            <person name="Inagaki F."/>
            <person name="Takami H."/>
        </authorList>
    </citation>
    <scope>NUCLEOTIDE SEQUENCE</scope>
    <source>
        <strain evidence="2">Expedition CK06-06</strain>
    </source>
</reference>
<evidence type="ECO:0000259" key="1">
    <source>
        <dbReference type="Pfam" id="PF10686"/>
    </source>
</evidence>
<gene>
    <name evidence="2" type="ORF">S01H4_25754</name>
</gene>
<feature type="non-terminal residue" evidence="2">
    <location>
        <position position="97"/>
    </location>
</feature>
<feature type="domain" description="YspA cpYpsA-related SLOG" evidence="1">
    <location>
        <begin position="3"/>
        <end position="64"/>
    </location>
</feature>
<name>X1AA51_9ZZZZ</name>